<evidence type="ECO:0000313" key="5">
    <source>
        <dbReference type="Proteomes" id="UP000887013"/>
    </source>
</evidence>
<feature type="non-terminal residue" evidence="4">
    <location>
        <position position="1"/>
    </location>
</feature>
<dbReference type="InterPro" id="IPR036259">
    <property type="entry name" value="MFS_trans_sf"/>
</dbReference>
<comment type="caution">
    <text evidence="4">The sequence shown here is derived from an EMBL/GenBank/DDBJ whole genome shotgun (WGS) entry which is preliminary data.</text>
</comment>
<keyword evidence="2" id="KW-0812">Transmembrane</keyword>
<sequence length="101" mass="11933">MIACLSVFLIAAMLTLVSVNFIMFLALRFFVALGLTSVFTISYVILTEIVSVKYRSIYCFTFKYGWVFAYMLMPYIAWHITSWFWLQFVFTLPWLSLMCIF</sequence>
<keyword evidence="2" id="KW-1133">Transmembrane helix</keyword>
<gene>
    <name evidence="4" type="primary">Orct_33</name>
    <name evidence="4" type="ORF">NPIL_52491</name>
</gene>
<evidence type="ECO:0000256" key="2">
    <source>
        <dbReference type="SAM" id="Phobius"/>
    </source>
</evidence>
<dbReference type="Proteomes" id="UP000887013">
    <property type="component" value="Unassembled WGS sequence"/>
</dbReference>
<dbReference type="OrthoDB" id="2544694at2759"/>
<evidence type="ECO:0000313" key="4">
    <source>
        <dbReference type="EMBL" id="GFU27111.1"/>
    </source>
</evidence>
<evidence type="ECO:0000256" key="1">
    <source>
        <dbReference type="ARBA" id="ARBA00004141"/>
    </source>
</evidence>
<protein>
    <submittedName>
        <fullName evidence="4">Organic cation transporter protein</fullName>
    </submittedName>
</protein>
<organism evidence="4 5">
    <name type="scientific">Nephila pilipes</name>
    <name type="common">Giant wood spider</name>
    <name type="synonym">Nephila maculata</name>
    <dbReference type="NCBI Taxonomy" id="299642"/>
    <lineage>
        <taxon>Eukaryota</taxon>
        <taxon>Metazoa</taxon>
        <taxon>Ecdysozoa</taxon>
        <taxon>Arthropoda</taxon>
        <taxon>Chelicerata</taxon>
        <taxon>Arachnida</taxon>
        <taxon>Araneae</taxon>
        <taxon>Araneomorphae</taxon>
        <taxon>Entelegynae</taxon>
        <taxon>Araneoidea</taxon>
        <taxon>Nephilidae</taxon>
        <taxon>Nephila</taxon>
    </lineage>
</organism>
<dbReference type="GO" id="GO:0016020">
    <property type="term" value="C:membrane"/>
    <property type="evidence" value="ECO:0007669"/>
    <property type="project" value="UniProtKB-SubCell"/>
</dbReference>
<dbReference type="InterPro" id="IPR020846">
    <property type="entry name" value="MFS_dom"/>
</dbReference>
<feature type="transmembrane region" description="Helical" evidence="2">
    <location>
        <begin position="57"/>
        <end position="77"/>
    </location>
</feature>
<keyword evidence="2" id="KW-0472">Membrane</keyword>
<reference evidence="4" key="1">
    <citation type="submission" date="2020-08" db="EMBL/GenBank/DDBJ databases">
        <title>Multicomponent nature underlies the extraordinary mechanical properties of spider dragline silk.</title>
        <authorList>
            <person name="Kono N."/>
            <person name="Nakamura H."/>
            <person name="Mori M."/>
            <person name="Yoshida Y."/>
            <person name="Ohtoshi R."/>
            <person name="Malay A.D."/>
            <person name="Moran D.A.P."/>
            <person name="Tomita M."/>
            <person name="Numata K."/>
            <person name="Arakawa K."/>
        </authorList>
    </citation>
    <scope>NUCLEOTIDE SEQUENCE</scope>
</reference>
<feature type="transmembrane region" description="Helical" evidence="2">
    <location>
        <begin position="29"/>
        <end position="50"/>
    </location>
</feature>
<dbReference type="AlphaFoldDB" id="A0A8X6UJG0"/>
<evidence type="ECO:0000259" key="3">
    <source>
        <dbReference type="PROSITE" id="PS50850"/>
    </source>
</evidence>
<accession>A0A8X6UJG0</accession>
<dbReference type="PROSITE" id="PS50850">
    <property type="entry name" value="MFS"/>
    <property type="match status" value="1"/>
</dbReference>
<proteinExistence type="predicted"/>
<name>A0A8X6UJG0_NEPPI</name>
<dbReference type="GO" id="GO:0022857">
    <property type="term" value="F:transmembrane transporter activity"/>
    <property type="evidence" value="ECO:0007669"/>
    <property type="project" value="InterPro"/>
</dbReference>
<keyword evidence="5" id="KW-1185">Reference proteome</keyword>
<comment type="subcellular location">
    <subcellularLocation>
        <location evidence="1">Membrane</location>
        <topology evidence="1">Multi-pass membrane protein</topology>
    </subcellularLocation>
</comment>
<dbReference type="SUPFAM" id="SSF103473">
    <property type="entry name" value="MFS general substrate transporter"/>
    <property type="match status" value="1"/>
</dbReference>
<dbReference type="Gene3D" id="1.20.1250.20">
    <property type="entry name" value="MFS general substrate transporter like domains"/>
    <property type="match status" value="1"/>
</dbReference>
<feature type="domain" description="Major facilitator superfamily (MFS) profile" evidence="3">
    <location>
        <begin position="1"/>
        <end position="101"/>
    </location>
</feature>
<dbReference type="EMBL" id="BMAW01032761">
    <property type="protein sequence ID" value="GFU27111.1"/>
    <property type="molecule type" value="Genomic_DNA"/>
</dbReference>